<feature type="transmembrane region" description="Helical" evidence="1">
    <location>
        <begin position="51"/>
        <end position="75"/>
    </location>
</feature>
<proteinExistence type="predicted"/>
<organism evidence="2 3">
    <name type="scientific">Colletotrichum zoysiae</name>
    <dbReference type="NCBI Taxonomy" id="1216348"/>
    <lineage>
        <taxon>Eukaryota</taxon>
        <taxon>Fungi</taxon>
        <taxon>Dikarya</taxon>
        <taxon>Ascomycota</taxon>
        <taxon>Pezizomycotina</taxon>
        <taxon>Sordariomycetes</taxon>
        <taxon>Hypocreomycetidae</taxon>
        <taxon>Glomerellales</taxon>
        <taxon>Glomerellaceae</taxon>
        <taxon>Colletotrichum</taxon>
        <taxon>Colletotrichum graminicola species complex</taxon>
    </lineage>
</organism>
<keyword evidence="1" id="KW-1133">Transmembrane helix</keyword>
<evidence type="ECO:0000313" key="3">
    <source>
        <dbReference type="Proteomes" id="UP001232148"/>
    </source>
</evidence>
<keyword evidence="1" id="KW-0472">Membrane</keyword>
<sequence length="79" mass="8369">MVYAAMRFCVCVCVCGGFGKGSDGQPVGSRVGEEGFCNEGSRLFGSPKCPLAWVILTLGFCRVIFGTFVVSLAYMKEAG</sequence>
<name>A0AAD9LT68_9PEZI</name>
<evidence type="ECO:0000256" key="1">
    <source>
        <dbReference type="SAM" id="Phobius"/>
    </source>
</evidence>
<reference evidence="2" key="1">
    <citation type="submission" date="2021-06" db="EMBL/GenBank/DDBJ databases">
        <title>Comparative genomics, transcriptomics and evolutionary studies reveal genomic signatures of adaptation to plant cell wall in hemibiotrophic fungi.</title>
        <authorList>
            <consortium name="DOE Joint Genome Institute"/>
            <person name="Baroncelli R."/>
            <person name="Diaz J.F."/>
            <person name="Benocci T."/>
            <person name="Peng M."/>
            <person name="Battaglia E."/>
            <person name="Haridas S."/>
            <person name="Andreopoulos W."/>
            <person name="Labutti K."/>
            <person name="Pangilinan J."/>
            <person name="Floch G.L."/>
            <person name="Makela M.R."/>
            <person name="Henrissat B."/>
            <person name="Grigoriev I.V."/>
            <person name="Crouch J.A."/>
            <person name="De Vries R.P."/>
            <person name="Sukno S.A."/>
            <person name="Thon M.R."/>
        </authorList>
    </citation>
    <scope>NUCLEOTIDE SEQUENCE</scope>
    <source>
        <strain evidence="2">MAFF235873</strain>
    </source>
</reference>
<accession>A0AAD9LT68</accession>
<keyword evidence="1" id="KW-0812">Transmembrane</keyword>
<dbReference type="EMBL" id="MU843154">
    <property type="protein sequence ID" value="KAK2020951.1"/>
    <property type="molecule type" value="Genomic_DNA"/>
</dbReference>
<evidence type="ECO:0000313" key="2">
    <source>
        <dbReference type="EMBL" id="KAK2020951.1"/>
    </source>
</evidence>
<protein>
    <submittedName>
        <fullName evidence="2">Uncharacterized protein</fullName>
    </submittedName>
</protein>
<comment type="caution">
    <text evidence="2">The sequence shown here is derived from an EMBL/GenBank/DDBJ whole genome shotgun (WGS) entry which is preliminary data.</text>
</comment>
<dbReference type="AlphaFoldDB" id="A0AAD9LT68"/>
<keyword evidence="3" id="KW-1185">Reference proteome</keyword>
<dbReference type="Proteomes" id="UP001232148">
    <property type="component" value="Unassembled WGS sequence"/>
</dbReference>
<gene>
    <name evidence="2" type="ORF">LX32DRAFT_646914</name>
</gene>